<dbReference type="AlphaFoldDB" id="I7GNK8"/>
<dbReference type="EMBL" id="AB173208">
    <property type="protein sequence ID" value="BAE90270.1"/>
    <property type="molecule type" value="mRNA"/>
</dbReference>
<accession>I7GNK8</accession>
<name>I7GNK8_MACFA</name>
<proteinExistence type="evidence at transcript level"/>
<organism evidence="1">
    <name type="scientific">Macaca fascicularis</name>
    <name type="common">Crab-eating macaque</name>
    <name type="synonym">Cynomolgus monkey</name>
    <dbReference type="NCBI Taxonomy" id="9541"/>
    <lineage>
        <taxon>Eukaryota</taxon>
        <taxon>Metazoa</taxon>
        <taxon>Chordata</taxon>
        <taxon>Craniata</taxon>
        <taxon>Vertebrata</taxon>
        <taxon>Euteleostomi</taxon>
        <taxon>Mammalia</taxon>
        <taxon>Eutheria</taxon>
        <taxon>Euarchontoglires</taxon>
        <taxon>Primates</taxon>
        <taxon>Haplorrhini</taxon>
        <taxon>Catarrhini</taxon>
        <taxon>Cercopithecidae</taxon>
        <taxon>Cercopithecinae</taxon>
        <taxon>Macaca</taxon>
    </lineage>
</organism>
<sequence length="31" mass="3503">MASRCIVIPKLIELNTLNMYSVLHVSQTSIK</sequence>
<evidence type="ECO:0000313" key="1">
    <source>
        <dbReference type="EMBL" id="BAE90270.1"/>
    </source>
</evidence>
<protein>
    <submittedName>
        <fullName evidence="1">Macaca fascicularis brain cDNA clone: QflA-21528, similar to human PABP1-dependent poly A-specific ribonuclease subunitPAN3 (PAN3), mRNA, RefSeq: NM_175854.4</fullName>
    </submittedName>
</protein>
<reference evidence="1" key="1">
    <citation type="journal article" date="2007" name="PLoS Biol.">
        <title>Rate of evolution in brain-expressed genes in humans and other primates.</title>
        <authorList>
            <person name="Wang H.-Y."/>
            <person name="Chien H.-C."/>
            <person name="Osada N."/>
            <person name="Hashimoto K."/>
            <person name="Sugano S."/>
            <person name="Gojobori T."/>
            <person name="Chou C.-K."/>
            <person name="Tsai S.-F."/>
            <person name="Wu C.-I."/>
            <person name="Shen C.-K.J."/>
        </authorList>
    </citation>
    <scope>NUCLEOTIDE SEQUENCE</scope>
</reference>